<evidence type="ECO:0000256" key="2">
    <source>
        <dbReference type="ARBA" id="ARBA00012489"/>
    </source>
</evidence>
<dbReference type="InterPro" id="IPR005314">
    <property type="entry name" value="Peptidase_C50"/>
</dbReference>
<reference evidence="8" key="1">
    <citation type="journal article" date="2010" name="Genome Biol.">
        <title>Genome sequence of the necrotrophic plant pathogen Pythium ultimum reveals original pathogenicity mechanisms and effector repertoire.</title>
        <authorList>
            <person name="Levesque C.A."/>
            <person name="Brouwer H."/>
            <person name="Cano L."/>
            <person name="Hamilton J.P."/>
            <person name="Holt C."/>
            <person name="Huitema E."/>
            <person name="Raffaele S."/>
            <person name="Robideau G.P."/>
            <person name="Thines M."/>
            <person name="Win J."/>
            <person name="Zerillo M.M."/>
            <person name="Beakes G.W."/>
            <person name="Boore J.L."/>
            <person name="Busam D."/>
            <person name="Dumas B."/>
            <person name="Ferriera S."/>
            <person name="Fuerstenberg S.I."/>
            <person name="Gachon C.M."/>
            <person name="Gaulin E."/>
            <person name="Govers F."/>
            <person name="Grenville-Briggs L."/>
            <person name="Horner N."/>
            <person name="Hostetler J."/>
            <person name="Jiang R.H."/>
            <person name="Johnson J."/>
            <person name="Krajaejun T."/>
            <person name="Lin H."/>
            <person name="Meijer H.J."/>
            <person name="Moore B."/>
            <person name="Morris P."/>
            <person name="Phuntmart V."/>
            <person name="Puiu D."/>
            <person name="Shetty J."/>
            <person name="Stajich J.E."/>
            <person name="Tripathy S."/>
            <person name="Wawra S."/>
            <person name="van West P."/>
            <person name="Whitty B.R."/>
            <person name="Coutinho P.M."/>
            <person name="Henrissat B."/>
            <person name="Martin F."/>
            <person name="Thomas P.D."/>
            <person name="Tyler B.M."/>
            <person name="De Vries R.P."/>
            <person name="Kamoun S."/>
            <person name="Yandell M."/>
            <person name="Tisserat N."/>
            <person name="Buell C.R."/>
        </authorList>
    </citation>
    <scope>NUCLEOTIDE SEQUENCE</scope>
    <source>
        <strain evidence="8">DAOM:BR144</strain>
    </source>
</reference>
<dbReference type="VEuPathDB" id="FungiDB:PYU1_G002250"/>
<dbReference type="PROSITE" id="PS50800">
    <property type="entry name" value="SAP"/>
    <property type="match status" value="1"/>
</dbReference>
<dbReference type="GO" id="GO:0051307">
    <property type="term" value="P:meiotic chromosome separation"/>
    <property type="evidence" value="ECO:0007669"/>
    <property type="project" value="TreeGrafter"/>
</dbReference>
<dbReference type="InterPro" id="IPR003034">
    <property type="entry name" value="SAP_dom"/>
</dbReference>
<reference evidence="7" key="3">
    <citation type="submission" date="2014-11" db="UniProtKB">
        <authorList>
            <consortium name="EnsemblProtists"/>
        </authorList>
    </citation>
    <scope>IDENTIFICATION</scope>
    <source>
        <strain evidence="7">DAOM BR144</strain>
    </source>
</reference>
<dbReference type="Proteomes" id="UP000019132">
    <property type="component" value="Unassembled WGS sequence"/>
</dbReference>
<protein>
    <recommendedName>
        <fullName evidence="2">separase</fullName>
        <ecNumber evidence="2">3.4.22.49</ecNumber>
    </recommendedName>
</protein>
<dbReference type="InParanoid" id="K3WBB2"/>
<dbReference type="GO" id="GO:0005634">
    <property type="term" value="C:nucleus"/>
    <property type="evidence" value="ECO:0007669"/>
    <property type="project" value="InterPro"/>
</dbReference>
<dbReference type="GO" id="GO:0004197">
    <property type="term" value="F:cysteine-type endopeptidase activity"/>
    <property type="evidence" value="ECO:0007669"/>
    <property type="project" value="InterPro"/>
</dbReference>
<accession>K3WBB2</accession>
<name>K3WBB2_GLOUD</name>
<feature type="domain" description="SAP" evidence="5">
    <location>
        <begin position="374"/>
        <end position="408"/>
    </location>
</feature>
<dbReference type="HOGENOM" id="CLU_013440_0_0_1"/>
<evidence type="ECO:0000259" key="6">
    <source>
        <dbReference type="PROSITE" id="PS51700"/>
    </source>
</evidence>
<dbReference type="Pfam" id="PF03568">
    <property type="entry name" value="Separin_C"/>
    <property type="match status" value="1"/>
</dbReference>
<organism evidence="7 8">
    <name type="scientific">Globisporangium ultimum (strain ATCC 200006 / CBS 805.95 / DAOM BR144)</name>
    <name type="common">Pythium ultimum</name>
    <dbReference type="NCBI Taxonomy" id="431595"/>
    <lineage>
        <taxon>Eukaryota</taxon>
        <taxon>Sar</taxon>
        <taxon>Stramenopiles</taxon>
        <taxon>Oomycota</taxon>
        <taxon>Peronosporomycetes</taxon>
        <taxon>Pythiales</taxon>
        <taxon>Pythiaceae</taxon>
        <taxon>Globisporangium</taxon>
    </lineage>
</organism>
<evidence type="ECO:0000313" key="8">
    <source>
        <dbReference type="Proteomes" id="UP000019132"/>
    </source>
</evidence>
<proteinExistence type="predicted"/>
<dbReference type="OMA" id="SALRICW"/>
<dbReference type="AlphaFoldDB" id="K3WBB2"/>
<keyword evidence="3" id="KW-0378">Hydrolase</keyword>
<evidence type="ECO:0000256" key="3">
    <source>
        <dbReference type="ARBA" id="ARBA00022801"/>
    </source>
</evidence>
<comment type="catalytic activity">
    <reaction evidence="1">
        <text>All bonds known to be hydrolyzed by this endopeptidase have arginine in P1 and an acidic residue in P4. P6 is often occupied by an acidic residue or by a hydroxy-amino-acid residue, the phosphorylation of which enhances cleavage.</text>
        <dbReference type="EC" id="3.4.22.49"/>
    </reaction>
</comment>
<dbReference type="PROSITE" id="PS51700">
    <property type="entry name" value="SEPARIN"/>
    <property type="match status" value="1"/>
</dbReference>
<evidence type="ECO:0000313" key="7">
    <source>
        <dbReference type="EnsemblProtists" id="PYU1_T002253"/>
    </source>
</evidence>
<dbReference type="PANTHER" id="PTHR12792">
    <property type="entry name" value="EXTRA SPINDLE POLES 1-RELATED"/>
    <property type="match status" value="1"/>
</dbReference>
<reference evidence="8" key="2">
    <citation type="submission" date="2010-04" db="EMBL/GenBank/DDBJ databases">
        <authorList>
            <person name="Buell R."/>
            <person name="Hamilton J."/>
            <person name="Hostetler J."/>
        </authorList>
    </citation>
    <scope>NUCLEOTIDE SEQUENCE [LARGE SCALE GENOMIC DNA]</scope>
    <source>
        <strain evidence="8">DAOM:BR144</strain>
    </source>
</reference>
<dbReference type="GO" id="GO:0072686">
    <property type="term" value="C:mitotic spindle"/>
    <property type="evidence" value="ECO:0007669"/>
    <property type="project" value="TreeGrafter"/>
</dbReference>
<sequence>MKLSSIGLRKVCARCYRKILLLKSKGVDLGDAHAVEKLLSIMRKLERATERCGNLLERVKCFHGLAQANMLLLRSSQSGALMSMKQTVSLLEEAFVMGNHLGVSHLSKQLRSCLGMAYLVEIEEDEGNVNAKRIERDEAEFLAWASVALISNSSIVEFADDSVPMKYLSDLELEKRLEKLSSSQSTKSSARPREKQREMVAAVVSQNGGKSPVSFCLREIHWEKTMKEVAAIIQSSRDSLSGHSADEAGSWTSKQKKQWWNKRKELDEKLGSTIGHFQCTSITRRSTARYEVLLHSMVDSQKYLSDAEITNGLTYIAKELDMPLPESIVSQILHLLREESRSTDGTANQDSSARDLTSPGLAANPLLALTRDGINKMKVGELKDYLIGAGLNPDGIKKVLVDKMIAARDAALAQSVSSSTTASDASGASTLEMESQSKLATIFILDHTLQEFPWEGLDIMESCDSVTRMPSLDLLLKTFGQIQRKSGANGSEYPVIHRGRTSFLLNAAGDLKATQKHLGPVLEKGITKFGWQGIVGRAPELEEMRAYLLESDLFIYCGHGSGEKYIHRDKILELKDGCSAALLFGCSSGRLEREGIFGPDGPVLSYLRAGSPAVLAMLWDVTDKDIDQLSVEVLQKWLFDDSEDDMSLFNEGRHRGIPLARVLQQARQVCKLKYLNGYAAICYGLPLYVAT</sequence>
<dbReference type="InterPro" id="IPR030397">
    <property type="entry name" value="SEPARIN_core_dom"/>
</dbReference>
<dbReference type="GO" id="GO:0005737">
    <property type="term" value="C:cytoplasm"/>
    <property type="evidence" value="ECO:0007669"/>
    <property type="project" value="TreeGrafter"/>
</dbReference>
<keyword evidence="4" id="KW-0159">Chromosome partition</keyword>
<keyword evidence="8" id="KW-1185">Reference proteome</keyword>
<dbReference type="STRING" id="431595.K3WBB2"/>
<evidence type="ECO:0000256" key="1">
    <source>
        <dbReference type="ARBA" id="ARBA00000451"/>
    </source>
</evidence>
<evidence type="ECO:0000259" key="5">
    <source>
        <dbReference type="PROSITE" id="PS50800"/>
    </source>
</evidence>
<evidence type="ECO:0000256" key="4">
    <source>
        <dbReference type="ARBA" id="ARBA00022829"/>
    </source>
</evidence>
<dbReference type="EnsemblProtists" id="PYU1_T002253">
    <property type="protein sequence ID" value="PYU1_T002253"/>
    <property type="gene ID" value="PYU1_G002250"/>
</dbReference>
<dbReference type="PANTHER" id="PTHR12792:SF0">
    <property type="entry name" value="SEPARIN"/>
    <property type="match status" value="1"/>
</dbReference>
<dbReference type="EC" id="3.4.22.49" evidence="2"/>
<dbReference type="eggNOG" id="KOG1849">
    <property type="taxonomic scope" value="Eukaryota"/>
</dbReference>
<feature type="domain" description="Peptidase C50" evidence="6">
    <location>
        <begin position="498"/>
        <end position="597"/>
    </location>
</feature>
<dbReference type="GO" id="GO:0006508">
    <property type="term" value="P:proteolysis"/>
    <property type="evidence" value="ECO:0007669"/>
    <property type="project" value="InterPro"/>
</dbReference>